<evidence type="ECO:0000259" key="10">
    <source>
        <dbReference type="PROSITE" id="PS50027"/>
    </source>
</evidence>
<evidence type="ECO:0000256" key="1">
    <source>
        <dbReference type="ARBA" id="ARBA00004613"/>
    </source>
</evidence>
<evidence type="ECO:0000256" key="7">
    <source>
        <dbReference type="ARBA" id="ARBA00023292"/>
    </source>
</evidence>
<dbReference type="OrthoDB" id="9902246at2759"/>
<keyword evidence="5 8" id="KW-1015">Disulfide bond</keyword>
<dbReference type="SMART" id="SM00180">
    <property type="entry name" value="EGF_Lam"/>
    <property type="match status" value="1"/>
</dbReference>
<accession>A0A9Q0EGH9</accession>
<keyword evidence="3" id="KW-0732">Signal</keyword>
<evidence type="ECO:0000256" key="3">
    <source>
        <dbReference type="ARBA" id="ARBA00022729"/>
    </source>
</evidence>
<dbReference type="SUPFAM" id="SSF57196">
    <property type="entry name" value="EGF/Laminin"/>
    <property type="match status" value="1"/>
</dbReference>
<evidence type="ECO:0000256" key="5">
    <source>
        <dbReference type="ARBA" id="ARBA00023157"/>
    </source>
</evidence>
<keyword evidence="6" id="KW-0325">Glycoprotein</keyword>
<keyword evidence="7 8" id="KW-0424">Laminin EGF-like domain</keyword>
<dbReference type="Proteomes" id="UP001148018">
    <property type="component" value="Unassembled WGS sequence"/>
</dbReference>
<keyword evidence="12" id="KW-1185">Reference proteome</keyword>
<comment type="caution">
    <text evidence="11">The sequence shown here is derived from an EMBL/GenBank/DDBJ whole genome shotgun (WGS) entry which is preliminary data.</text>
</comment>
<reference evidence="11" key="1">
    <citation type="submission" date="2022-07" db="EMBL/GenBank/DDBJ databases">
        <title>Chromosome-level genome of Muraenolepis orangiensis.</title>
        <authorList>
            <person name="Kim J."/>
        </authorList>
    </citation>
    <scope>NUCLEOTIDE SEQUENCE</scope>
    <source>
        <strain evidence="11">KU_S4_2022</strain>
        <tissue evidence="11">Muscle</tissue>
    </source>
</reference>
<keyword evidence="4" id="KW-0677">Repeat</keyword>
<dbReference type="FunFam" id="2.10.25.10:FF:000090">
    <property type="entry name" value="laminin subunit alpha"/>
    <property type="match status" value="1"/>
</dbReference>
<feature type="non-terminal residue" evidence="11">
    <location>
        <position position="155"/>
    </location>
</feature>
<dbReference type="AlphaFoldDB" id="A0A9Q0EGH9"/>
<keyword evidence="2" id="KW-0964">Secreted</keyword>
<evidence type="ECO:0000256" key="4">
    <source>
        <dbReference type="ARBA" id="ARBA00022737"/>
    </source>
</evidence>
<sequence length="155" mass="16758">AQRICAVMLCHCDARGSVGDCSPKDGSCHCKPKVEVQACDRCKPGFFHLQQASPAGCQACFCFGHSLACSASTQHGHHYQHHSPLTSTKFGPCLSSVRVCPLQGRLYPPSALSLTSLSPNSPPPTSPPDTDTERFPGWRRWAWGREAVHHLVGHG</sequence>
<dbReference type="PROSITE" id="PS50027">
    <property type="entry name" value="EGF_LAM_2"/>
    <property type="match status" value="1"/>
</dbReference>
<evidence type="ECO:0000256" key="2">
    <source>
        <dbReference type="ARBA" id="ARBA00022525"/>
    </source>
</evidence>
<feature type="disulfide bond" evidence="8">
    <location>
        <begin position="30"/>
        <end position="39"/>
    </location>
</feature>
<dbReference type="EMBL" id="JANIIK010000043">
    <property type="protein sequence ID" value="KAJ3605311.1"/>
    <property type="molecule type" value="Genomic_DNA"/>
</dbReference>
<feature type="non-terminal residue" evidence="11">
    <location>
        <position position="1"/>
    </location>
</feature>
<proteinExistence type="predicted"/>
<evidence type="ECO:0000313" key="11">
    <source>
        <dbReference type="EMBL" id="KAJ3605311.1"/>
    </source>
</evidence>
<dbReference type="Pfam" id="PF00053">
    <property type="entry name" value="EGF_laminin"/>
    <property type="match status" value="1"/>
</dbReference>
<dbReference type="GO" id="GO:0005576">
    <property type="term" value="C:extracellular region"/>
    <property type="evidence" value="ECO:0007669"/>
    <property type="project" value="UniProtKB-SubCell"/>
</dbReference>
<feature type="domain" description="Laminin EGF-like" evidence="10">
    <location>
        <begin position="10"/>
        <end position="59"/>
    </location>
</feature>
<comment type="subcellular location">
    <subcellularLocation>
        <location evidence="1">Secreted</location>
    </subcellularLocation>
</comment>
<dbReference type="InterPro" id="IPR002049">
    <property type="entry name" value="LE_dom"/>
</dbReference>
<comment type="caution">
    <text evidence="8">Lacks conserved residue(s) required for the propagation of feature annotation.</text>
</comment>
<organism evidence="11 12">
    <name type="scientific">Muraenolepis orangiensis</name>
    <name type="common">Patagonian moray cod</name>
    <dbReference type="NCBI Taxonomy" id="630683"/>
    <lineage>
        <taxon>Eukaryota</taxon>
        <taxon>Metazoa</taxon>
        <taxon>Chordata</taxon>
        <taxon>Craniata</taxon>
        <taxon>Vertebrata</taxon>
        <taxon>Euteleostomi</taxon>
        <taxon>Actinopterygii</taxon>
        <taxon>Neopterygii</taxon>
        <taxon>Teleostei</taxon>
        <taxon>Neoteleostei</taxon>
        <taxon>Acanthomorphata</taxon>
        <taxon>Zeiogadaria</taxon>
        <taxon>Gadariae</taxon>
        <taxon>Gadiformes</taxon>
        <taxon>Muraenolepidoidei</taxon>
        <taxon>Muraenolepididae</taxon>
        <taxon>Muraenolepis</taxon>
    </lineage>
</organism>
<evidence type="ECO:0000256" key="8">
    <source>
        <dbReference type="PROSITE-ProRule" id="PRU00460"/>
    </source>
</evidence>
<evidence type="ECO:0000256" key="9">
    <source>
        <dbReference type="SAM" id="MobiDB-lite"/>
    </source>
</evidence>
<name>A0A9Q0EGH9_9TELE</name>
<feature type="region of interest" description="Disordered" evidence="9">
    <location>
        <begin position="113"/>
        <end position="135"/>
    </location>
</feature>
<gene>
    <name evidence="11" type="ORF">NHX12_027360</name>
</gene>
<evidence type="ECO:0000256" key="6">
    <source>
        <dbReference type="ARBA" id="ARBA00023180"/>
    </source>
</evidence>
<evidence type="ECO:0000313" key="12">
    <source>
        <dbReference type="Proteomes" id="UP001148018"/>
    </source>
</evidence>
<dbReference type="Gene3D" id="2.10.25.10">
    <property type="entry name" value="Laminin"/>
    <property type="match status" value="1"/>
</dbReference>
<dbReference type="CDD" id="cd00055">
    <property type="entry name" value="EGF_Lam"/>
    <property type="match status" value="1"/>
</dbReference>
<protein>
    <recommendedName>
        <fullName evidence="10">Laminin EGF-like domain-containing protein</fullName>
    </recommendedName>
</protein>